<name>A0A371H1S1_MUCPR</name>
<dbReference type="PANTHER" id="PTHR33067:SF15">
    <property type="entry name" value="RNA-DIRECTED DNA POLYMERASE"/>
    <property type="match status" value="1"/>
</dbReference>
<keyword evidence="2" id="KW-1185">Reference proteome</keyword>
<accession>A0A371H1S1</accession>
<dbReference type="EMBL" id="QJKJ01003850">
    <property type="protein sequence ID" value="RDX96593.1"/>
    <property type="molecule type" value="Genomic_DNA"/>
</dbReference>
<dbReference type="PANTHER" id="PTHR33067">
    <property type="entry name" value="RNA-DIRECTED DNA POLYMERASE-RELATED"/>
    <property type="match status" value="1"/>
</dbReference>
<comment type="caution">
    <text evidence="1">The sequence shown here is derived from an EMBL/GenBank/DDBJ whole genome shotgun (WGS) entry which is preliminary data.</text>
</comment>
<dbReference type="Proteomes" id="UP000257109">
    <property type="component" value="Unassembled WGS sequence"/>
</dbReference>
<gene>
    <name evidence="1" type="ORF">CR513_20732</name>
</gene>
<feature type="non-terminal residue" evidence="1">
    <location>
        <position position="1"/>
    </location>
</feature>
<dbReference type="OrthoDB" id="1433126at2759"/>
<evidence type="ECO:0000313" key="2">
    <source>
        <dbReference type="Proteomes" id="UP000257109"/>
    </source>
</evidence>
<dbReference type="AlphaFoldDB" id="A0A371H1S1"/>
<sequence length="169" mass="19503">MNVPLLDAIRQIPKYSKFLKELCTNKRKKLKSDVEVGKMFRSSSVYRSLRLGALKPTGIMIQLANRSIAHPHVDSNMKDELSSKRPTVILGRPFLKTAMTKIDVHFGTLFVEFGDNRVEYTIFEAMKHPTKNHSIFYLDVINRLGDDYMNLHSKFPDFDDVKDCCTIYV</sequence>
<organism evidence="1 2">
    <name type="scientific">Mucuna pruriens</name>
    <name type="common">Velvet bean</name>
    <name type="synonym">Dolichos pruriens</name>
    <dbReference type="NCBI Taxonomy" id="157652"/>
    <lineage>
        <taxon>Eukaryota</taxon>
        <taxon>Viridiplantae</taxon>
        <taxon>Streptophyta</taxon>
        <taxon>Embryophyta</taxon>
        <taxon>Tracheophyta</taxon>
        <taxon>Spermatophyta</taxon>
        <taxon>Magnoliopsida</taxon>
        <taxon>eudicotyledons</taxon>
        <taxon>Gunneridae</taxon>
        <taxon>Pentapetalae</taxon>
        <taxon>rosids</taxon>
        <taxon>fabids</taxon>
        <taxon>Fabales</taxon>
        <taxon>Fabaceae</taxon>
        <taxon>Papilionoideae</taxon>
        <taxon>50 kb inversion clade</taxon>
        <taxon>NPAAA clade</taxon>
        <taxon>indigoferoid/millettioid clade</taxon>
        <taxon>Phaseoleae</taxon>
        <taxon>Mucuna</taxon>
    </lineage>
</organism>
<evidence type="ECO:0000313" key="1">
    <source>
        <dbReference type="EMBL" id="RDX96593.1"/>
    </source>
</evidence>
<reference evidence="1" key="1">
    <citation type="submission" date="2018-05" db="EMBL/GenBank/DDBJ databases">
        <title>Draft genome of Mucuna pruriens seed.</title>
        <authorList>
            <person name="Nnadi N.E."/>
            <person name="Vos R."/>
            <person name="Hasami M.H."/>
            <person name="Devisetty U.K."/>
            <person name="Aguiy J.C."/>
        </authorList>
    </citation>
    <scope>NUCLEOTIDE SEQUENCE [LARGE SCALE GENOMIC DNA]</scope>
    <source>
        <strain evidence="1">JCA_2017</strain>
    </source>
</reference>
<protein>
    <submittedName>
        <fullName evidence="1">Uncharacterized protein</fullName>
    </submittedName>
</protein>
<proteinExistence type="predicted"/>